<keyword evidence="3" id="KW-1185">Reference proteome</keyword>
<dbReference type="Gene3D" id="1.20.1280.50">
    <property type="match status" value="1"/>
</dbReference>
<dbReference type="Proteomes" id="UP000265520">
    <property type="component" value="Unassembled WGS sequence"/>
</dbReference>
<proteinExistence type="predicted"/>
<dbReference type="InterPro" id="IPR053197">
    <property type="entry name" value="F-box_SCFL_complex_component"/>
</dbReference>
<name>A0A392QZU9_9FABA</name>
<dbReference type="InterPro" id="IPR036047">
    <property type="entry name" value="F-box-like_dom_sf"/>
</dbReference>
<protein>
    <submittedName>
        <fullName evidence="2">F-box/LRR-repeat protein</fullName>
    </submittedName>
</protein>
<evidence type="ECO:0000259" key="1">
    <source>
        <dbReference type="SMART" id="SM00256"/>
    </source>
</evidence>
<dbReference type="InterPro" id="IPR053781">
    <property type="entry name" value="F-box_AtFBL13-like"/>
</dbReference>
<organism evidence="2 3">
    <name type="scientific">Trifolium medium</name>
    <dbReference type="NCBI Taxonomy" id="97028"/>
    <lineage>
        <taxon>Eukaryota</taxon>
        <taxon>Viridiplantae</taxon>
        <taxon>Streptophyta</taxon>
        <taxon>Embryophyta</taxon>
        <taxon>Tracheophyta</taxon>
        <taxon>Spermatophyta</taxon>
        <taxon>Magnoliopsida</taxon>
        <taxon>eudicotyledons</taxon>
        <taxon>Gunneridae</taxon>
        <taxon>Pentapetalae</taxon>
        <taxon>rosids</taxon>
        <taxon>fabids</taxon>
        <taxon>Fabales</taxon>
        <taxon>Fabaceae</taxon>
        <taxon>Papilionoideae</taxon>
        <taxon>50 kb inversion clade</taxon>
        <taxon>NPAAA clade</taxon>
        <taxon>Hologalegina</taxon>
        <taxon>IRL clade</taxon>
        <taxon>Trifolieae</taxon>
        <taxon>Trifolium</taxon>
    </lineage>
</organism>
<evidence type="ECO:0000313" key="2">
    <source>
        <dbReference type="EMBL" id="MCI29871.1"/>
    </source>
</evidence>
<sequence>MSDSNEESLMNLETMRKRRQCDNQNDDRLSDLPDCVILHILSFFDTKYAVQTCVLSKRWRHLWKRIPTLMLHRSRFTTKKRFTTFVSNLLTFRDNATALHALDLVGRAWY</sequence>
<dbReference type="Pfam" id="PF00646">
    <property type="entry name" value="F-box"/>
    <property type="match status" value="1"/>
</dbReference>
<dbReference type="SUPFAM" id="SSF81383">
    <property type="entry name" value="F-box domain"/>
    <property type="match status" value="1"/>
</dbReference>
<dbReference type="CDD" id="cd22160">
    <property type="entry name" value="F-box_AtFBL13-like"/>
    <property type="match status" value="1"/>
</dbReference>
<evidence type="ECO:0000313" key="3">
    <source>
        <dbReference type="Proteomes" id="UP000265520"/>
    </source>
</evidence>
<dbReference type="PANTHER" id="PTHR34223:SF51">
    <property type="entry name" value="OS06G0556300 PROTEIN"/>
    <property type="match status" value="1"/>
</dbReference>
<dbReference type="PANTHER" id="PTHR34223">
    <property type="entry name" value="OS11G0201299 PROTEIN"/>
    <property type="match status" value="1"/>
</dbReference>
<comment type="caution">
    <text evidence="2">The sequence shown here is derived from an EMBL/GenBank/DDBJ whole genome shotgun (WGS) entry which is preliminary data.</text>
</comment>
<dbReference type="EMBL" id="LXQA010175507">
    <property type="protein sequence ID" value="MCI29871.1"/>
    <property type="molecule type" value="Genomic_DNA"/>
</dbReference>
<feature type="domain" description="F-box" evidence="1">
    <location>
        <begin position="32"/>
        <end position="73"/>
    </location>
</feature>
<accession>A0A392QZU9</accession>
<dbReference type="SMART" id="SM00256">
    <property type="entry name" value="FBOX"/>
    <property type="match status" value="1"/>
</dbReference>
<dbReference type="AlphaFoldDB" id="A0A392QZU9"/>
<reference evidence="2 3" key="1">
    <citation type="journal article" date="2018" name="Front. Plant Sci.">
        <title>Red Clover (Trifolium pratense) and Zigzag Clover (T. medium) - A Picture of Genomic Similarities and Differences.</title>
        <authorList>
            <person name="Dluhosova J."/>
            <person name="Istvanek J."/>
            <person name="Nedelnik J."/>
            <person name="Repkova J."/>
        </authorList>
    </citation>
    <scope>NUCLEOTIDE SEQUENCE [LARGE SCALE GENOMIC DNA]</scope>
    <source>
        <strain evidence="3">cv. 10/8</strain>
        <tissue evidence="2">Leaf</tissue>
    </source>
</reference>
<dbReference type="InterPro" id="IPR001810">
    <property type="entry name" value="F-box_dom"/>
</dbReference>